<protein>
    <submittedName>
        <fullName evidence="1">Uncharacterized protein</fullName>
    </submittedName>
</protein>
<reference evidence="1 2" key="1">
    <citation type="journal article" date="2019" name="Environ. Microbiol.">
        <title>Species interactions and distinct microbial communities in high Arctic permafrost affected cryosols are associated with the CH4 and CO2 gas fluxes.</title>
        <authorList>
            <person name="Altshuler I."/>
            <person name="Hamel J."/>
            <person name="Turney S."/>
            <person name="Magnuson E."/>
            <person name="Levesque R."/>
            <person name="Greer C."/>
            <person name="Whyte L.G."/>
        </authorList>
    </citation>
    <scope>NUCLEOTIDE SEQUENCE [LARGE SCALE GENOMIC DNA]</scope>
    <source>
        <strain evidence="1 2">E4</strain>
    </source>
</reference>
<keyword evidence="2" id="KW-1185">Reference proteome</keyword>
<gene>
    <name evidence="1" type="ORF">EAH77_15840</name>
</gene>
<evidence type="ECO:0000313" key="2">
    <source>
        <dbReference type="Proteomes" id="UP000317663"/>
    </source>
</evidence>
<accession>A0A502GES7</accession>
<dbReference type="AlphaFoldDB" id="A0A502GES7"/>
<name>A0A502GES7_9GAMM</name>
<organism evidence="1 2">
    <name type="scientific">Ewingella americana</name>
    <dbReference type="NCBI Taxonomy" id="41202"/>
    <lineage>
        <taxon>Bacteria</taxon>
        <taxon>Pseudomonadati</taxon>
        <taxon>Pseudomonadota</taxon>
        <taxon>Gammaproteobacteria</taxon>
        <taxon>Enterobacterales</taxon>
        <taxon>Yersiniaceae</taxon>
        <taxon>Ewingella</taxon>
    </lineage>
</organism>
<proteinExistence type="predicted"/>
<dbReference type="RefSeq" id="WP_140473766.1">
    <property type="nucleotide sequence ID" value="NZ_RCZD01000008.1"/>
</dbReference>
<sequence length="194" mass="21498">MAAFILPPSIYNESLECRTLAKPIIGLGLDPGSNNFGWNIVVARDLADYVSMDSGNLLSVRSQYTEVTPAFLSVVAEEVMSLLLLSEATEIVIERYHPRGSQVLANVEYINNIIGAIVVSLSSLKHVTVRPCTASSWKPRVYNIDEGYEWSDWFPGAYNIHAGDAGTMLLSHLYQANVLPWYGKFWNGKELVSV</sequence>
<comment type="caution">
    <text evidence="1">The sequence shown here is derived from an EMBL/GenBank/DDBJ whole genome shotgun (WGS) entry which is preliminary data.</text>
</comment>
<dbReference type="Proteomes" id="UP000317663">
    <property type="component" value="Unassembled WGS sequence"/>
</dbReference>
<dbReference type="EMBL" id="RCZD01000008">
    <property type="protein sequence ID" value="TPG60038.1"/>
    <property type="molecule type" value="Genomic_DNA"/>
</dbReference>
<evidence type="ECO:0000313" key="1">
    <source>
        <dbReference type="EMBL" id="TPG60038.1"/>
    </source>
</evidence>